<name>C6XKX8_HIRBI</name>
<dbReference type="OrthoDB" id="9803476at2"/>
<dbReference type="InterPro" id="IPR023393">
    <property type="entry name" value="START-like_dom_sf"/>
</dbReference>
<dbReference type="RefSeq" id="WP_012777965.1">
    <property type="nucleotide sequence ID" value="NC_012982.1"/>
</dbReference>
<organism evidence="3 4">
    <name type="scientific">Hirschia baltica (strain ATCC 49814 / DSM 5838 / IFAM 1418)</name>
    <dbReference type="NCBI Taxonomy" id="582402"/>
    <lineage>
        <taxon>Bacteria</taxon>
        <taxon>Pseudomonadati</taxon>
        <taxon>Pseudomonadota</taxon>
        <taxon>Alphaproteobacteria</taxon>
        <taxon>Hyphomonadales</taxon>
        <taxon>Hyphomonadaceae</taxon>
        <taxon>Hirschia</taxon>
    </lineage>
</organism>
<comment type="similarity">
    <text evidence="1">Belongs to the AHA1 family.</text>
</comment>
<evidence type="ECO:0000256" key="1">
    <source>
        <dbReference type="ARBA" id="ARBA00006817"/>
    </source>
</evidence>
<accession>C6XKX8</accession>
<gene>
    <name evidence="3" type="ordered locus">Hbal_0105</name>
</gene>
<feature type="domain" description="Activator of Hsp90 ATPase homologue 1/2-like C-terminal" evidence="2">
    <location>
        <begin position="13"/>
        <end position="139"/>
    </location>
</feature>
<dbReference type="eggNOG" id="COG3832">
    <property type="taxonomic scope" value="Bacteria"/>
</dbReference>
<dbReference type="KEGG" id="hba:Hbal_0105"/>
<dbReference type="Pfam" id="PF08327">
    <property type="entry name" value="AHSA1"/>
    <property type="match status" value="1"/>
</dbReference>
<sequence length="140" mass="15683">MTELSLTKTIILKAPPQHVWKFLTQTDLLATWFHNAGSDLVEGGEYKIVSNSIGKEGDAIIWGEVLLSDAPNKLVHTFTHPMLQEKNTVCTWTLTEIEGGTLLTLVHTGFELVEDASFSMAQAHDKGWDEHFLRLRHVVS</sequence>
<evidence type="ECO:0000313" key="4">
    <source>
        <dbReference type="Proteomes" id="UP000002745"/>
    </source>
</evidence>
<dbReference type="InterPro" id="IPR013538">
    <property type="entry name" value="ASHA1/2-like_C"/>
</dbReference>
<dbReference type="AlphaFoldDB" id="C6XKX8"/>
<dbReference type="Gene3D" id="3.30.530.20">
    <property type="match status" value="1"/>
</dbReference>
<evidence type="ECO:0000313" key="3">
    <source>
        <dbReference type="EMBL" id="ACT57807.1"/>
    </source>
</evidence>
<dbReference type="SUPFAM" id="SSF55961">
    <property type="entry name" value="Bet v1-like"/>
    <property type="match status" value="1"/>
</dbReference>
<dbReference type="EMBL" id="CP001678">
    <property type="protein sequence ID" value="ACT57807.1"/>
    <property type="molecule type" value="Genomic_DNA"/>
</dbReference>
<keyword evidence="4" id="KW-1185">Reference proteome</keyword>
<protein>
    <submittedName>
        <fullName evidence="3">Activator of Hsp90 ATPase 1 family protein</fullName>
    </submittedName>
</protein>
<reference evidence="4" key="1">
    <citation type="journal article" date="2011" name="J. Bacteriol.">
        <title>Genome sequences of eight morphologically diverse alphaproteobacteria.</title>
        <authorList>
            <consortium name="US DOE Joint Genome Institute"/>
            <person name="Brown P.J."/>
            <person name="Kysela D.T."/>
            <person name="Buechlein A."/>
            <person name="Hemmerich C."/>
            <person name="Brun Y.V."/>
        </authorList>
    </citation>
    <scope>NUCLEOTIDE SEQUENCE [LARGE SCALE GENOMIC DNA]</scope>
    <source>
        <strain evidence="4">ATCC 49814 / DSM 5838 / IFAM 1418</strain>
    </source>
</reference>
<dbReference type="CDD" id="cd07814">
    <property type="entry name" value="SRPBCC_CalC_Aha1-like"/>
    <property type="match status" value="1"/>
</dbReference>
<dbReference type="STRING" id="582402.Hbal_0105"/>
<dbReference type="Proteomes" id="UP000002745">
    <property type="component" value="Chromosome"/>
</dbReference>
<proteinExistence type="inferred from homology"/>
<dbReference type="HOGENOM" id="CLU_108923_9_1_5"/>
<evidence type="ECO:0000259" key="2">
    <source>
        <dbReference type="Pfam" id="PF08327"/>
    </source>
</evidence>